<dbReference type="SMART" id="SM00278">
    <property type="entry name" value="HhH1"/>
    <property type="match status" value="2"/>
</dbReference>
<feature type="compositionally biased region" description="Low complexity" evidence="1">
    <location>
        <begin position="70"/>
        <end position="88"/>
    </location>
</feature>
<dbReference type="InterPro" id="IPR019554">
    <property type="entry name" value="Soluble_ligand-bd"/>
</dbReference>
<keyword evidence="2" id="KW-0812">Transmembrane</keyword>
<reference evidence="4 5" key="1">
    <citation type="submission" date="2017-11" db="EMBL/GenBank/DDBJ databases">
        <title>Genomic Encyclopedia of Archaeal and Bacterial Type Strains, Phase II (KMG-II): From Individual Species to Whole Genera.</title>
        <authorList>
            <person name="Goeker M."/>
        </authorList>
    </citation>
    <scope>NUCLEOTIDE SEQUENCE [LARGE SCALE GENOMIC DNA]</scope>
    <source>
        <strain evidence="4 5">DSM 25478</strain>
    </source>
</reference>
<sequence>MPLVGFDDEPERAGERDGPRVRVGVDLRTATVGTVVLLALSAVVVWLALTRAGGPVVPLDDVRPAVAASDAPVADASGDSDGSPAPAGTAGGVADGGTGSGSGGSAATAGTAGPDAGSVVVHVAGHVRTPGLVTLAAGSRVADAITAAGGADGEADLGALNLARLVVDGEQIRVPAPGDPPVDTGGSGGGTSTGGGSEGGAEAGGAGATGVGAVVDVNTADVAALDTLPGVGPVLAQRIVDHRAQNGPFATVDELADVSGIGPAVLAKIRDLVRT</sequence>
<keyword evidence="2" id="KW-1133">Transmembrane helix</keyword>
<protein>
    <submittedName>
        <fullName evidence="4">Competence protein ComEA</fullName>
    </submittedName>
</protein>
<dbReference type="InterPro" id="IPR003583">
    <property type="entry name" value="Hlx-hairpin-Hlx_DNA-bd_motif"/>
</dbReference>
<dbReference type="GO" id="GO:0003677">
    <property type="term" value="F:DNA binding"/>
    <property type="evidence" value="ECO:0007669"/>
    <property type="project" value="InterPro"/>
</dbReference>
<feature type="region of interest" description="Disordered" evidence="1">
    <location>
        <begin position="70"/>
        <end position="114"/>
    </location>
</feature>
<dbReference type="GO" id="GO:0006281">
    <property type="term" value="P:DNA repair"/>
    <property type="evidence" value="ECO:0007669"/>
    <property type="project" value="InterPro"/>
</dbReference>
<evidence type="ECO:0000313" key="5">
    <source>
        <dbReference type="Proteomes" id="UP000231693"/>
    </source>
</evidence>
<feature type="compositionally biased region" description="Low complexity" evidence="1">
    <location>
        <begin position="105"/>
        <end position="114"/>
    </location>
</feature>
<evidence type="ECO:0000256" key="2">
    <source>
        <dbReference type="SAM" id="Phobius"/>
    </source>
</evidence>
<evidence type="ECO:0000259" key="3">
    <source>
        <dbReference type="SMART" id="SM00278"/>
    </source>
</evidence>
<dbReference type="PANTHER" id="PTHR21180">
    <property type="entry name" value="ENDONUCLEASE/EXONUCLEASE/PHOSPHATASE FAMILY DOMAIN-CONTAINING PROTEIN 1"/>
    <property type="match status" value="1"/>
</dbReference>
<proteinExistence type="predicted"/>
<dbReference type="InterPro" id="IPR051675">
    <property type="entry name" value="Endo/Exo/Phosphatase_dom_1"/>
</dbReference>
<feature type="domain" description="Helix-hairpin-helix DNA-binding motif class 1" evidence="3">
    <location>
        <begin position="253"/>
        <end position="272"/>
    </location>
</feature>
<keyword evidence="2" id="KW-0472">Membrane</keyword>
<dbReference type="Pfam" id="PF10531">
    <property type="entry name" value="SLBB"/>
    <property type="match status" value="1"/>
</dbReference>
<evidence type="ECO:0000313" key="4">
    <source>
        <dbReference type="EMBL" id="PJJ73913.1"/>
    </source>
</evidence>
<keyword evidence="5" id="KW-1185">Reference proteome</keyword>
<feature type="compositionally biased region" description="Gly residues" evidence="1">
    <location>
        <begin position="89"/>
        <end position="104"/>
    </location>
</feature>
<dbReference type="GO" id="GO:0015627">
    <property type="term" value="C:type II protein secretion system complex"/>
    <property type="evidence" value="ECO:0007669"/>
    <property type="project" value="TreeGrafter"/>
</dbReference>
<dbReference type="Pfam" id="PF12836">
    <property type="entry name" value="HHH_3"/>
    <property type="match status" value="1"/>
</dbReference>
<dbReference type="SUPFAM" id="SSF47781">
    <property type="entry name" value="RuvA domain 2-like"/>
    <property type="match status" value="1"/>
</dbReference>
<comment type="caution">
    <text evidence="4">The sequence shown here is derived from an EMBL/GenBank/DDBJ whole genome shotgun (WGS) entry which is preliminary data.</text>
</comment>
<evidence type="ECO:0000256" key="1">
    <source>
        <dbReference type="SAM" id="MobiDB-lite"/>
    </source>
</evidence>
<dbReference type="Proteomes" id="UP000231693">
    <property type="component" value="Unassembled WGS sequence"/>
</dbReference>
<gene>
    <name evidence="4" type="ORF">CLV28_1397</name>
</gene>
<feature type="region of interest" description="Disordered" evidence="1">
    <location>
        <begin position="172"/>
        <end position="205"/>
    </location>
</feature>
<organism evidence="4 5">
    <name type="scientific">Sediminihabitans luteus</name>
    <dbReference type="NCBI Taxonomy" id="1138585"/>
    <lineage>
        <taxon>Bacteria</taxon>
        <taxon>Bacillati</taxon>
        <taxon>Actinomycetota</taxon>
        <taxon>Actinomycetes</taxon>
        <taxon>Micrococcales</taxon>
        <taxon>Cellulomonadaceae</taxon>
        <taxon>Sediminihabitans</taxon>
    </lineage>
</organism>
<accession>A0A2M9CPU2</accession>
<name>A0A2M9CPU2_9CELL</name>
<dbReference type="AlphaFoldDB" id="A0A2M9CPU2"/>
<dbReference type="Gene3D" id="1.10.150.320">
    <property type="entry name" value="Photosystem II 12 kDa extrinsic protein"/>
    <property type="match status" value="1"/>
</dbReference>
<dbReference type="PANTHER" id="PTHR21180:SF32">
    <property type="entry name" value="ENDONUCLEASE_EXONUCLEASE_PHOSPHATASE FAMILY DOMAIN-CONTAINING PROTEIN 1"/>
    <property type="match status" value="1"/>
</dbReference>
<dbReference type="GO" id="GO:0015628">
    <property type="term" value="P:protein secretion by the type II secretion system"/>
    <property type="evidence" value="ECO:0007669"/>
    <property type="project" value="TreeGrafter"/>
</dbReference>
<feature type="domain" description="Helix-hairpin-helix DNA-binding motif class 1" evidence="3">
    <location>
        <begin position="223"/>
        <end position="242"/>
    </location>
</feature>
<dbReference type="EMBL" id="PGFE01000002">
    <property type="protein sequence ID" value="PJJ73913.1"/>
    <property type="molecule type" value="Genomic_DNA"/>
</dbReference>
<dbReference type="Gene3D" id="3.10.560.10">
    <property type="entry name" value="Outer membrane lipoprotein wza domain like"/>
    <property type="match status" value="1"/>
</dbReference>
<dbReference type="InterPro" id="IPR010994">
    <property type="entry name" value="RuvA_2-like"/>
</dbReference>
<feature type="transmembrane region" description="Helical" evidence="2">
    <location>
        <begin position="30"/>
        <end position="49"/>
    </location>
</feature>
<feature type="compositionally biased region" description="Gly residues" evidence="1">
    <location>
        <begin position="185"/>
        <end position="205"/>
    </location>
</feature>